<gene>
    <name evidence="2" type="ORF">B456_011G294100</name>
</gene>
<keyword evidence="1" id="KW-1133">Transmembrane helix</keyword>
<protein>
    <submittedName>
        <fullName evidence="2">Uncharacterized protein</fullName>
    </submittedName>
</protein>
<organism evidence="2 3">
    <name type="scientific">Gossypium raimondii</name>
    <name type="common">Peruvian cotton</name>
    <name type="synonym">Gossypium klotzschianum subsp. raimondii</name>
    <dbReference type="NCBI Taxonomy" id="29730"/>
    <lineage>
        <taxon>Eukaryota</taxon>
        <taxon>Viridiplantae</taxon>
        <taxon>Streptophyta</taxon>
        <taxon>Embryophyta</taxon>
        <taxon>Tracheophyta</taxon>
        <taxon>Spermatophyta</taxon>
        <taxon>Magnoliopsida</taxon>
        <taxon>eudicotyledons</taxon>
        <taxon>Gunneridae</taxon>
        <taxon>Pentapetalae</taxon>
        <taxon>rosids</taxon>
        <taxon>malvids</taxon>
        <taxon>Malvales</taxon>
        <taxon>Malvaceae</taxon>
        <taxon>Malvoideae</taxon>
        <taxon>Gossypium</taxon>
    </lineage>
</organism>
<keyword evidence="1" id="KW-0472">Membrane</keyword>
<feature type="transmembrane region" description="Helical" evidence="1">
    <location>
        <begin position="15"/>
        <end position="31"/>
    </location>
</feature>
<dbReference type="AlphaFoldDB" id="A0A0D2UZA6"/>
<dbReference type="Gramene" id="KJB74421">
    <property type="protein sequence ID" value="KJB74421"/>
    <property type="gene ID" value="B456_011G294100"/>
</dbReference>
<sequence>MLVTSPKIRTQTNETLFLCFFFILHHFLYLFRDLPVHCRHPVVNITFDLFAVSLSCTNRMLHSVPCIFQLLSLVLEGLNILLMTGKVFDMVYDRRNRILCSFSENRANDANNELH</sequence>
<accession>A0A0D2UZA6</accession>
<dbReference type="EMBL" id="CM001750">
    <property type="protein sequence ID" value="KJB74421.1"/>
    <property type="molecule type" value="Genomic_DNA"/>
</dbReference>
<evidence type="ECO:0000313" key="2">
    <source>
        <dbReference type="EMBL" id="KJB74421.1"/>
    </source>
</evidence>
<evidence type="ECO:0000256" key="1">
    <source>
        <dbReference type="SAM" id="Phobius"/>
    </source>
</evidence>
<feature type="transmembrane region" description="Helical" evidence="1">
    <location>
        <begin position="67"/>
        <end position="88"/>
    </location>
</feature>
<dbReference type="OMA" id="ITFDLFA"/>
<keyword evidence="1" id="KW-0812">Transmembrane</keyword>
<reference evidence="2 3" key="1">
    <citation type="journal article" date="2012" name="Nature">
        <title>Repeated polyploidization of Gossypium genomes and the evolution of spinnable cotton fibres.</title>
        <authorList>
            <person name="Paterson A.H."/>
            <person name="Wendel J.F."/>
            <person name="Gundlach H."/>
            <person name="Guo H."/>
            <person name="Jenkins J."/>
            <person name="Jin D."/>
            <person name="Llewellyn D."/>
            <person name="Showmaker K.C."/>
            <person name="Shu S."/>
            <person name="Udall J."/>
            <person name="Yoo M.J."/>
            <person name="Byers R."/>
            <person name="Chen W."/>
            <person name="Doron-Faigenboim A."/>
            <person name="Duke M.V."/>
            <person name="Gong L."/>
            <person name="Grimwood J."/>
            <person name="Grover C."/>
            <person name="Grupp K."/>
            <person name="Hu G."/>
            <person name="Lee T.H."/>
            <person name="Li J."/>
            <person name="Lin L."/>
            <person name="Liu T."/>
            <person name="Marler B.S."/>
            <person name="Page J.T."/>
            <person name="Roberts A.W."/>
            <person name="Romanel E."/>
            <person name="Sanders W.S."/>
            <person name="Szadkowski E."/>
            <person name="Tan X."/>
            <person name="Tang H."/>
            <person name="Xu C."/>
            <person name="Wang J."/>
            <person name="Wang Z."/>
            <person name="Zhang D."/>
            <person name="Zhang L."/>
            <person name="Ashrafi H."/>
            <person name="Bedon F."/>
            <person name="Bowers J.E."/>
            <person name="Brubaker C.L."/>
            <person name="Chee P.W."/>
            <person name="Das S."/>
            <person name="Gingle A.R."/>
            <person name="Haigler C.H."/>
            <person name="Harker D."/>
            <person name="Hoffmann L.V."/>
            <person name="Hovav R."/>
            <person name="Jones D.C."/>
            <person name="Lemke C."/>
            <person name="Mansoor S."/>
            <person name="ur Rahman M."/>
            <person name="Rainville L.N."/>
            <person name="Rambani A."/>
            <person name="Reddy U.K."/>
            <person name="Rong J.K."/>
            <person name="Saranga Y."/>
            <person name="Scheffler B.E."/>
            <person name="Scheffler J.A."/>
            <person name="Stelly D.M."/>
            <person name="Triplett B.A."/>
            <person name="Van Deynze A."/>
            <person name="Vaslin M.F."/>
            <person name="Waghmare V.N."/>
            <person name="Walford S.A."/>
            <person name="Wright R.J."/>
            <person name="Zaki E.A."/>
            <person name="Zhang T."/>
            <person name="Dennis E.S."/>
            <person name="Mayer K.F."/>
            <person name="Peterson D.G."/>
            <person name="Rokhsar D.S."/>
            <person name="Wang X."/>
            <person name="Schmutz J."/>
        </authorList>
    </citation>
    <scope>NUCLEOTIDE SEQUENCE [LARGE SCALE GENOMIC DNA]</scope>
</reference>
<dbReference type="Proteomes" id="UP000032304">
    <property type="component" value="Chromosome 11"/>
</dbReference>
<proteinExistence type="predicted"/>
<keyword evidence="3" id="KW-1185">Reference proteome</keyword>
<evidence type="ECO:0000313" key="3">
    <source>
        <dbReference type="Proteomes" id="UP000032304"/>
    </source>
</evidence>
<name>A0A0D2UZA6_GOSRA</name>